<dbReference type="EMBL" id="UZAF01022407">
    <property type="protein sequence ID" value="VDO84981.1"/>
    <property type="molecule type" value="Genomic_DNA"/>
</dbReference>
<feature type="region of interest" description="Disordered" evidence="1">
    <location>
        <begin position="52"/>
        <end position="128"/>
    </location>
</feature>
<evidence type="ECO:0000256" key="1">
    <source>
        <dbReference type="SAM" id="MobiDB-lite"/>
    </source>
</evidence>
<evidence type="ECO:0000313" key="3">
    <source>
        <dbReference type="EMBL" id="VDO84981.1"/>
    </source>
</evidence>
<evidence type="ECO:0000256" key="2">
    <source>
        <dbReference type="SAM" id="Phobius"/>
    </source>
</evidence>
<dbReference type="OrthoDB" id="5877183at2759"/>
<reference evidence="3 4" key="2">
    <citation type="submission" date="2018-11" db="EMBL/GenBank/DDBJ databases">
        <authorList>
            <consortium name="Pathogen Informatics"/>
        </authorList>
    </citation>
    <scope>NUCLEOTIDE SEQUENCE [LARGE SCALE GENOMIC DNA]</scope>
    <source>
        <strain evidence="3 4">MHpl1</strain>
    </source>
</reference>
<accession>A0A0N4X8D7</accession>
<dbReference type="AlphaFoldDB" id="A0A0N4X8D7"/>
<keyword evidence="2" id="KW-1133">Transmembrane helix</keyword>
<organism evidence="5">
    <name type="scientific">Haemonchus placei</name>
    <name type="common">Barber's pole worm</name>
    <dbReference type="NCBI Taxonomy" id="6290"/>
    <lineage>
        <taxon>Eukaryota</taxon>
        <taxon>Metazoa</taxon>
        <taxon>Ecdysozoa</taxon>
        <taxon>Nematoda</taxon>
        <taxon>Chromadorea</taxon>
        <taxon>Rhabditida</taxon>
        <taxon>Rhabditina</taxon>
        <taxon>Rhabditomorpha</taxon>
        <taxon>Strongyloidea</taxon>
        <taxon>Trichostrongylidae</taxon>
        <taxon>Haemonchus</taxon>
    </lineage>
</organism>
<evidence type="ECO:0000313" key="5">
    <source>
        <dbReference type="WBParaSite" id="HPLM_0002062901-mRNA-1"/>
    </source>
</evidence>
<sequence>MVVLIIGGTFVMVILVSVLATLLWKVRKHQYKKKLERTWEERVRQAGLELEKQEQEAKMKKLEDSKELGSKEKTIEESKEPMGSLEMTNSKERVSIEPANAPSADPFGDFIAKVDTGNAPPQPPPGFQ</sequence>
<feature type="compositionally biased region" description="Basic and acidic residues" evidence="1">
    <location>
        <begin position="52"/>
        <end position="80"/>
    </location>
</feature>
<keyword evidence="2" id="KW-0812">Transmembrane</keyword>
<keyword evidence="2" id="KW-0472">Membrane</keyword>
<keyword evidence="4" id="KW-1185">Reference proteome</keyword>
<protein>
    <submittedName>
        <fullName evidence="3 5">Uncharacterized protein</fullName>
    </submittedName>
</protein>
<dbReference type="WBParaSite" id="HPLM_0002062901-mRNA-1">
    <property type="protein sequence ID" value="HPLM_0002062901-mRNA-1"/>
    <property type="gene ID" value="HPLM_0002062901"/>
</dbReference>
<feature type="transmembrane region" description="Helical" evidence="2">
    <location>
        <begin position="6"/>
        <end position="24"/>
    </location>
</feature>
<name>A0A0N4X8D7_HAEPC</name>
<gene>
    <name evidence="3" type="ORF">HPLM_LOCUS20621</name>
</gene>
<evidence type="ECO:0000313" key="4">
    <source>
        <dbReference type="Proteomes" id="UP000268014"/>
    </source>
</evidence>
<dbReference type="Proteomes" id="UP000268014">
    <property type="component" value="Unassembled WGS sequence"/>
</dbReference>
<proteinExistence type="predicted"/>
<reference evidence="5" key="1">
    <citation type="submission" date="2017-02" db="UniProtKB">
        <authorList>
            <consortium name="WormBaseParasite"/>
        </authorList>
    </citation>
    <scope>IDENTIFICATION</scope>
</reference>